<sequence>MFRWINILIFVLLLLAAMSAAAQYSNLRHKKIAASGLVSVDTLSIVPHTIVIKDFDSSYYSIDEVNSTLLWRKATHTDSVVISYRVFPSRLNSIARRFTFDSIKNNFIAESPATAYKTNENRLFNFGNVTYNGSFGRSISVGNTQDAVFNSQLNLQINGIIGDSIQIAAAISDNNIPIQPDGTTQQLNEFDKILLQFKKKDWEINLGDIDLRQNEAYFLKFYKRLQGISYQQNFNVNKHITNTILLSGAIAKGKFARNILAVQEGNQGPYRLQGNNNELYFVVLAGTEKVFIDGVQVQRGEEGDYIINYNTAEITFTSRRMITKDTRVQVEFEYADRNFLNSMLYASNTTNFNSKFKLNVSAYTNADAKNSPINQTLDVPQKQFLGNLGDSVQNAFYPVAARDSFSASQILYKKIDTVYNGVHDSVYVYSTNKDSAKYSLSFIETGINKGNYIPAYSAANGKVYQWVAPVNGISQGSYEAAAFLVSPKKHQVISVGGAYFLDKNTTIKAEFASSRYDINTFSAKDKNNDDGYAGKLSFIKNIDWKTSAGKAYTLTAGAGYEWVNKNFQPVERLRPVEFLRDWGLDLIAAPATEQLPYINMQLTDDKNNAIQYQFNSYIRSDGYKGIRNIINHNQDIKGWQLHNVFNITNIAMPLDKGFYLKPSIEVNKTFYNFHNYALGASYALEHNKIKNIAADTITPVSFAFETLTAYLKSNQDKANKWVFTYFTRSNQLPNGKTLSQSDRSHNYNFETELLENTNHQLRLNVTYRQLLINNKKLTNQVPDNSLLGRAEYTINEWKGLLTGNVLYEIGAGQEQKREYSYIEVPAGLGQYAWNDYNGDGIPQLNEFEIALFQDQAKYIRIFTPTNEYIKASYNQFNYSFALNPRALANDIRNKKFKNWITRFFLQSSLQTGKKQLANGHPVFNPFKGDITDTALINLNYIISNTLAFNRSSAIWGADITNLVNYNKSLLTYGFESRRLRQWTGKAHVNIAKAYTIEWIQTMGSNSLLTPSFDNRNYNIQNFSIQPRITYTAGTKFRVQMGYELEQKKNEMQYGGEQSTSNILNIESRYNAVNNTSLSIKFAYNNIHYTGETNTTTSYIMLDGLLPGKNFLWNISLTKRLINNLELNFEYEGRKPGNARTINIGRASVRALL</sequence>
<dbReference type="Proteomes" id="UP000305848">
    <property type="component" value="Unassembled WGS sequence"/>
</dbReference>
<dbReference type="RefSeq" id="WP_137263209.1">
    <property type="nucleotide sequence ID" value="NZ_SZQL01000016.1"/>
</dbReference>
<protein>
    <recommendedName>
        <fullName evidence="4">TonB-dependent receptor</fullName>
    </recommendedName>
</protein>
<proteinExistence type="predicted"/>
<evidence type="ECO:0000313" key="3">
    <source>
        <dbReference type="Proteomes" id="UP000305848"/>
    </source>
</evidence>
<organism evidence="2 3">
    <name type="scientific">Ilyomonas limi</name>
    <dbReference type="NCBI Taxonomy" id="2575867"/>
    <lineage>
        <taxon>Bacteria</taxon>
        <taxon>Pseudomonadati</taxon>
        <taxon>Bacteroidota</taxon>
        <taxon>Chitinophagia</taxon>
        <taxon>Chitinophagales</taxon>
        <taxon>Chitinophagaceae</taxon>
        <taxon>Ilyomonas</taxon>
    </lineage>
</organism>
<accession>A0A4U3KUY0</accession>
<feature type="signal peptide" evidence="1">
    <location>
        <begin position="1"/>
        <end position="22"/>
    </location>
</feature>
<reference evidence="2 3" key="1">
    <citation type="submission" date="2019-05" db="EMBL/GenBank/DDBJ databases">
        <title>Panacibacter sp. strain 17mud1-8 Genome sequencing and assembly.</title>
        <authorList>
            <person name="Chhetri G."/>
        </authorList>
    </citation>
    <scope>NUCLEOTIDE SEQUENCE [LARGE SCALE GENOMIC DNA]</scope>
    <source>
        <strain evidence="2 3">17mud1-8</strain>
    </source>
</reference>
<evidence type="ECO:0000313" key="2">
    <source>
        <dbReference type="EMBL" id="TKK66152.1"/>
    </source>
</evidence>
<name>A0A4U3KUY0_9BACT</name>
<dbReference type="EMBL" id="SZQL01000016">
    <property type="protein sequence ID" value="TKK66152.1"/>
    <property type="molecule type" value="Genomic_DNA"/>
</dbReference>
<evidence type="ECO:0008006" key="4">
    <source>
        <dbReference type="Google" id="ProtNLM"/>
    </source>
</evidence>
<feature type="chain" id="PRO_5020355430" description="TonB-dependent receptor" evidence="1">
    <location>
        <begin position="23"/>
        <end position="1152"/>
    </location>
</feature>
<dbReference type="OrthoDB" id="9815802at2"/>
<keyword evidence="1" id="KW-0732">Signal</keyword>
<comment type="caution">
    <text evidence="2">The sequence shown here is derived from an EMBL/GenBank/DDBJ whole genome shotgun (WGS) entry which is preliminary data.</text>
</comment>
<evidence type="ECO:0000256" key="1">
    <source>
        <dbReference type="SAM" id="SignalP"/>
    </source>
</evidence>
<keyword evidence="3" id="KW-1185">Reference proteome</keyword>
<gene>
    <name evidence="2" type="ORF">FC093_18035</name>
</gene>
<dbReference type="AlphaFoldDB" id="A0A4U3KUY0"/>